<proteinExistence type="predicted"/>
<feature type="compositionally biased region" description="Gly residues" evidence="1">
    <location>
        <begin position="76"/>
        <end position="87"/>
    </location>
</feature>
<keyword evidence="2" id="KW-1185">Reference proteome</keyword>
<dbReference type="CTD" id="2304"/>
<dbReference type="AlphaFoldDB" id="A0A6P3I182"/>
<organism evidence="2 3">
    <name type="scientific">Bison bison bison</name>
    <name type="common">North American plains bison</name>
    <dbReference type="NCBI Taxonomy" id="43346"/>
    <lineage>
        <taxon>Eukaryota</taxon>
        <taxon>Metazoa</taxon>
        <taxon>Chordata</taxon>
        <taxon>Craniata</taxon>
        <taxon>Vertebrata</taxon>
        <taxon>Euteleostomi</taxon>
        <taxon>Mammalia</taxon>
        <taxon>Eutheria</taxon>
        <taxon>Laurasiatheria</taxon>
        <taxon>Artiodactyla</taxon>
        <taxon>Ruminantia</taxon>
        <taxon>Pecora</taxon>
        <taxon>Bovidae</taxon>
        <taxon>Bovinae</taxon>
        <taxon>Bison</taxon>
    </lineage>
</organism>
<dbReference type="RefSeq" id="XP_010845412.1">
    <property type="nucleotide sequence ID" value="XM_010847110.1"/>
</dbReference>
<reference evidence="3" key="1">
    <citation type="submission" date="2025-08" db="UniProtKB">
        <authorList>
            <consortium name="RefSeq"/>
        </authorList>
    </citation>
    <scope>IDENTIFICATION</scope>
    <source>
        <tissue evidence="3">Blood</tissue>
    </source>
</reference>
<evidence type="ECO:0000313" key="3">
    <source>
        <dbReference type="RefSeq" id="XP_010845412.1"/>
    </source>
</evidence>
<evidence type="ECO:0000256" key="1">
    <source>
        <dbReference type="SAM" id="MobiDB-lite"/>
    </source>
</evidence>
<accession>A0A6P3I182</accession>
<dbReference type="KEGG" id="bbis:104993732"/>
<feature type="region of interest" description="Disordered" evidence="1">
    <location>
        <begin position="155"/>
        <end position="194"/>
    </location>
</feature>
<dbReference type="Proteomes" id="UP000515208">
    <property type="component" value="Unplaced"/>
</dbReference>
<protein>
    <submittedName>
        <fullName evidence="3">Forkhead box protein E1</fullName>
    </submittedName>
</protein>
<feature type="region of interest" description="Disordered" evidence="1">
    <location>
        <begin position="1"/>
        <end position="48"/>
    </location>
</feature>
<evidence type="ECO:0000313" key="2">
    <source>
        <dbReference type="Proteomes" id="UP000515208"/>
    </source>
</evidence>
<feature type="region of interest" description="Disordered" evidence="1">
    <location>
        <begin position="220"/>
        <end position="287"/>
    </location>
</feature>
<sequence>MARKRTNTDVGRLVKSGSAEFARRQSLPLSASFSPSVRRENRPGRSPSAFGAPIVWFPPRRHSCSYLGRCAGAQGAGSRGVGGGRGTGTAPSFPAPLRRRNPRREEPVRVCAGERLARSIGGWRPTLRRGTVAGHRAWPAPRPRYRRLDSLPSALSAAAASGTRPRPPPTQISGKPRTDASASAPGPIPDPLTAWHQRAKDPSVLDRSLVSVPASLPAPGFETASPETAGAKPPASPCQGSSRCQLRGPSQLFAKGTSVGPRDPVSRAPQLPKPPPDPRSFPGGVPAARPPYPGAVYAGYAAPSLAAPPPVYYPAASPGPCRVFGLVPERPLSPELGPAPSGPAGSCSFASAGGSAASTAYQPAGCAGARPANTSAYAAAYAGPDGTYSQGAGGALFAATGRLAGPASPPAGGSSGGVETAVDFYGRTSPGQFGALGPCYNPGGQLGAGSGGAYHARHAVAYPGAVDRFVSAM</sequence>
<name>A0A6P3I182_BISBB</name>
<gene>
    <name evidence="3" type="primary">FOXE1</name>
</gene>
<feature type="region of interest" description="Disordered" evidence="1">
    <location>
        <begin position="76"/>
        <end position="99"/>
    </location>
</feature>
<dbReference type="GeneID" id="104993732"/>